<comment type="caution">
    <text evidence="3">The sequence shown here is derived from an EMBL/GenBank/DDBJ whole genome shotgun (WGS) entry which is preliminary data.</text>
</comment>
<name>A0ABP7ITD5_9ACTN</name>
<gene>
    <name evidence="3" type="ORF">GCM10022403_069530</name>
</gene>
<evidence type="ECO:0000313" key="3">
    <source>
        <dbReference type="EMBL" id="GAA3826288.1"/>
    </source>
</evidence>
<evidence type="ECO:0000313" key="4">
    <source>
        <dbReference type="Proteomes" id="UP001501009"/>
    </source>
</evidence>
<protein>
    <recommendedName>
        <fullName evidence="5">Secreted protein</fullName>
    </recommendedName>
</protein>
<keyword evidence="2" id="KW-0732">Signal</keyword>
<evidence type="ECO:0008006" key="5">
    <source>
        <dbReference type="Google" id="ProtNLM"/>
    </source>
</evidence>
<reference evidence="4" key="1">
    <citation type="journal article" date="2019" name="Int. J. Syst. Evol. Microbiol.">
        <title>The Global Catalogue of Microorganisms (GCM) 10K type strain sequencing project: providing services to taxonomists for standard genome sequencing and annotation.</title>
        <authorList>
            <consortium name="The Broad Institute Genomics Platform"/>
            <consortium name="The Broad Institute Genome Sequencing Center for Infectious Disease"/>
            <person name="Wu L."/>
            <person name="Ma J."/>
        </authorList>
    </citation>
    <scope>NUCLEOTIDE SEQUENCE [LARGE SCALE GENOMIC DNA]</scope>
    <source>
        <strain evidence="4">JCM 17138</strain>
    </source>
</reference>
<accession>A0ABP7ITD5</accession>
<dbReference type="RefSeq" id="WP_275772890.1">
    <property type="nucleotide sequence ID" value="NZ_BAABDE010000025.1"/>
</dbReference>
<proteinExistence type="predicted"/>
<dbReference type="Proteomes" id="UP001501009">
    <property type="component" value="Unassembled WGS sequence"/>
</dbReference>
<feature type="compositionally biased region" description="Polar residues" evidence="1">
    <location>
        <begin position="79"/>
        <end position="94"/>
    </location>
</feature>
<dbReference type="PROSITE" id="PS51318">
    <property type="entry name" value="TAT"/>
    <property type="match status" value="1"/>
</dbReference>
<keyword evidence="4" id="KW-1185">Reference proteome</keyword>
<dbReference type="InterPro" id="IPR006311">
    <property type="entry name" value="TAT_signal"/>
</dbReference>
<evidence type="ECO:0000256" key="1">
    <source>
        <dbReference type="SAM" id="MobiDB-lite"/>
    </source>
</evidence>
<feature type="signal peptide" evidence="2">
    <location>
        <begin position="1"/>
        <end position="31"/>
    </location>
</feature>
<organism evidence="3 4">
    <name type="scientific">Streptomyces coacervatus</name>
    <dbReference type="NCBI Taxonomy" id="647381"/>
    <lineage>
        <taxon>Bacteria</taxon>
        <taxon>Bacillati</taxon>
        <taxon>Actinomycetota</taxon>
        <taxon>Actinomycetes</taxon>
        <taxon>Kitasatosporales</taxon>
        <taxon>Streptomycetaceae</taxon>
        <taxon>Streptomyces</taxon>
    </lineage>
</organism>
<evidence type="ECO:0000256" key="2">
    <source>
        <dbReference type="SAM" id="SignalP"/>
    </source>
</evidence>
<dbReference type="EMBL" id="BAABDE010000025">
    <property type="protein sequence ID" value="GAA3826288.1"/>
    <property type="molecule type" value="Genomic_DNA"/>
</dbReference>
<sequence>MSGTRRRLGSGTAALILAVGGATALAAPAHAAAPSITNISVNVHTWIGLKLSWGLSGAAAGASWTDTSAVDYGNPTVPPFSTGSSPWAGTANGSGTVGNDPDPESASISSLTSHMVSNGGTIVVSFIETDSAGDEATFIKTLTCSVDGSGNGSCS</sequence>
<feature type="region of interest" description="Disordered" evidence="1">
    <location>
        <begin position="75"/>
        <end position="109"/>
    </location>
</feature>
<feature type="chain" id="PRO_5046570896" description="Secreted protein" evidence="2">
    <location>
        <begin position="32"/>
        <end position="155"/>
    </location>
</feature>